<evidence type="ECO:0000259" key="1">
    <source>
        <dbReference type="Pfam" id="PF18962"/>
    </source>
</evidence>
<dbReference type="SUPFAM" id="SSF49785">
    <property type="entry name" value="Galactose-binding domain-like"/>
    <property type="match status" value="1"/>
</dbReference>
<feature type="domain" description="Secretion system C-terminal sorting" evidence="1">
    <location>
        <begin position="1125"/>
        <end position="1194"/>
    </location>
</feature>
<gene>
    <name evidence="2" type="ORF">KM029_12720</name>
</gene>
<dbReference type="Gene3D" id="2.60.40.10">
    <property type="entry name" value="Immunoglobulins"/>
    <property type="match status" value="1"/>
</dbReference>
<reference evidence="2 3" key="1">
    <citation type="submission" date="2021-05" db="EMBL/GenBank/DDBJ databases">
        <title>Comparative genomic studies on the polysaccharide-degrading batcterial strains of the Flammeovirga genus.</title>
        <authorList>
            <person name="Zewei F."/>
            <person name="Zheng Z."/>
            <person name="Yu L."/>
            <person name="Ruyue G."/>
            <person name="Yanhong M."/>
            <person name="Yuanyuan C."/>
            <person name="Jingyan G."/>
            <person name="Wenjun H."/>
        </authorList>
    </citation>
    <scope>NUCLEOTIDE SEQUENCE [LARGE SCALE GENOMIC DNA]</scope>
    <source>
        <strain evidence="2 3">YS10</strain>
    </source>
</reference>
<keyword evidence="2" id="KW-0378">Hydrolase</keyword>
<keyword evidence="3" id="KW-1185">Reference proteome</keyword>
<sequence>MRVFIKKLFSLLLFLVVGMHLLLAAPRNGEVQEFEQPDGSVVQVKLFGDDFYLRAESLDGYTLIRDEETEWICYAQLSVSKNELISTGIHYTGEPYGVSISSFRISFQLEKHLDLDRSRIEVQRIQNQDALKENTHLDHQNIYKSSAANGSEQHATPTNHVIGNYKGICILVDFSDAPAVWDKSTIEQMMNGDNFQVNGNYSSVKKYFEDVSGGLVEYENVVFGYFRAPKSFATYDNMGYASGAREILEFVLSKVDEQGFDFSSLSIQNGKIQAINLMYTGRPKAWAKGMWHHKGTYTGFSADGVSSKDYNTSPVNTDLSIGTIIHENGHMLCKWPDLYKYSSSTGTSGIGNFCIMAGYGSTKNPIPPNPYFRWLAGWTAVTNISNYNGTINETANDNTIYKYDHPTKSTEFFMIEAVQKNGHSTYLPDEGLTIWHIDRTGNNQTWNHEVWLEHANNTRDTHSGACWHDGGNERFNDTTLPNSNWLDGSSSELEISEVSRAANIMTFNAVGNGAECTNHEVVDITVSPQITTLFRNQTVQLLAIPLNECGGMENVDITWSENAPSGLFTAIEFGVYTITANVNNVSTSVTINVVEDPNNCSDSSIIDLVLTPSTKTIFIGEQLTLEAIGFNKCGGETTLSPIWSLNAPNGVFDATEQGVYEITVSVGQLITNAIVTVLPENATLISNSEQGNISFMNTEWYAHDDGINGRSTVTPSNPFEMVNGGANGSDYSAKIKYNLNQGSLSYNPFVAFGFDMKPDGTDYNLTGSSGISFYHKGEALHLQTLLSSITDYAHYQIQIPSHSNWTKVTLQWSDFDQPSWGRSVTWNPSKITGFKWQKNGNTGDNGTIYIDEVKIEGLIFDTPLTPCTSTGVTSLAILPQEQRVKLNSNVQLEVTGLDNCGNRIDITPTWSLNAPNGLFSASSLGTFDVTASVFNAATNETITATASIFVVLNELPLITLTSPLTGSFDTNEILLSADAFDTDGTVTKVEFYANDILIRTDQSAPYSFVWNAENGIYNIKAIVFDNESGSTVSDEVTITIDKEEVSSCPFWSSVSQYRLGDVVEYNGTNYTVISDWPNVGESPKYNIDNNWGWAWREGGSCEGGPAAAPQIILSSSVQEKTLLEVYPNPTSGKVRIDIPSGDGQLILFNLQGQALFTTEVINSYQEEVDLSRFGKGLFVLYLEVNGKSVTKKIRVK</sequence>
<dbReference type="InterPro" id="IPR008979">
    <property type="entry name" value="Galactose-bd-like_sf"/>
</dbReference>
<dbReference type="Pfam" id="PF18962">
    <property type="entry name" value="Por_Secre_tail"/>
    <property type="match status" value="1"/>
</dbReference>
<dbReference type="InterPro" id="IPR008757">
    <property type="entry name" value="Peptidase_M6-like_domain"/>
</dbReference>
<keyword evidence="2" id="KW-0645">Protease</keyword>
<proteinExistence type="predicted"/>
<dbReference type="Pfam" id="PF17957">
    <property type="entry name" value="Big_7"/>
    <property type="match status" value="1"/>
</dbReference>
<protein>
    <submittedName>
        <fullName evidence="2">M6 family metalloprotease domain-containing protein</fullName>
    </submittedName>
</protein>
<dbReference type="InterPro" id="IPR026444">
    <property type="entry name" value="Secre_tail"/>
</dbReference>
<evidence type="ECO:0000313" key="2">
    <source>
        <dbReference type="EMBL" id="QWG06203.1"/>
    </source>
</evidence>
<keyword evidence="2" id="KW-0482">Metalloprotease</keyword>
<dbReference type="RefSeq" id="WP_158631047.1">
    <property type="nucleotide sequence ID" value="NZ_CP076128.1"/>
</dbReference>
<dbReference type="Proteomes" id="UP000682802">
    <property type="component" value="Chromosome 1"/>
</dbReference>
<dbReference type="PANTHER" id="PTHR41775">
    <property type="entry name" value="SECRETED PROTEIN-RELATED"/>
    <property type="match status" value="1"/>
</dbReference>
<dbReference type="GO" id="GO:0008237">
    <property type="term" value="F:metallopeptidase activity"/>
    <property type="evidence" value="ECO:0007669"/>
    <property type="project" value="UniProtKB-KW"/>
</dbReference>
<name>A0ABX8GSC2_9BACT</name>
<organism evidence="2 3">
    <name type="scientific">Flammeovirga kamogawensis</name>
    <dbReference type="NCBI Taxonomy" id="373891"/>
    <lineage>
        <taxon>Bacteria</taxon>
        <taxon>Pseudomonadati</taxon>
        <taxon>Bacteroidota</taxon>
        <taxon>Cytophagia</taxon>
        <taxon>Cytophagales</taxon>
        <taxon>Flammeovirgaceae</taxon>
        <taxon>Flammeovirga</taxon>
    </lineage>
</organism>
<dbReference type="NCBIfam" id="TIGR03296">
    <property type="entry name" value="M6dom_TIGR03296"/>
    <property type="match status" value="1"/>
</dbReference>
<dbReference type="NCBIfam" id="TIGR04183">
    <property type="entry name" value="Por_Secre_tail"/>
    <property type="match status" value="1"/>
</dbReference>
<dbReference type="InterPro" id="IPR013783">
    <property type="entry name" value="Ig-like_fold"/>
</dbReference>
<dbReference type="EMBL" id="CP076128">
    <property type="protein sequence ID" value="QWG06203.1"/>
    <property type="molecule type" value="Genomic_DNA"/>
</dbReference>
<dbReference type="PANTHER" id="PTHR41775:SF1">
    <property type="entry name" value="PEPTIDASE M6-LIKE DOMAIN-CONTAINING PROTEIN"/>
    <property type="match status" value="1"/>
</dbReference>
<evidence type="ECO:0000313" key="3">
    <source>
        <dbReference type="Proteomes" id="UP000682802"/>
    </source>
</evidence>
<accession>A0ABX8GSC2</accession>